<proteinExistence type="predicted"/>
<evidence type="ECO:0000313" key="2">
    <source>
        <dbReference type="Proteomes" id="UP001172680"/>
    </source>
</evidence>
<reference evidence="1" key="1">
    <citation type="submission" date="2022-10" db="EMBL/GenBank/DDBJ databases">
        <title>Culturing micro-colonial fungi from biological soil crusts in the Mojave desert and describing Neophaeococcomyces mojavensis, and introducing the new genera and species Taxawa tesnikishii.</title>
        <authorList>
            <person name="Kurbessoian T."/>
            <person name="Stajich J.E."/>
        </authorList>
    </citation>
    <scope>NUCLEOTIDE SEQUENCE</scope>
    <source>
        <strain evidence="1">JES_115</strain>
    </source>
</reference>
<comment type="caution">
    <text evidence="1">The sequence shown here is derived from an EMBL/GenBank/DDBJ whole genome shotgun (WGS) entry which is preliminary data.</text>
</comment>
<evidence type="ECO:0000313" key="1">
    <source>
        <dbReference type="EMBL" id="KAJ9636718.1"/>
    </source>
</evidence>
<dbReference type="EMBL" id="JAPDRP010000024">
    <property type="protein sequence ID" value="KAJ9636718.1"/>
    <property type="molecule type" value="Genomic_DNA"/>
</dbReference>
<protein>
    <submittedName>
        <fullName evidence="1">Uncharacterized protein</fullName>
    </submittedName>
</protein>
<gene>
    <name evidence="1" type="ORF">H2199_007712</name>
</gene>
<dbReference type="Proteomes" id="UP001172680">
    <property type="component" value="Unassembled WGS sequence"/>
</dbReference>
<keyword evidence="2" id="KW-1185">Reference proteome</keyword>
<name>A0ACC2YN73_9PEZI</name>
<accession>A0ACC2YN73</accession>
<organism evidence="1 2">
    <name type="scientific">Coniosporium tulheliwenetii</name>
    <dbReference type="NCBI Taxonomy" id="3383036"/>
    <lineage>
        <taxon>Eukaryota</taxon>
        <taxon>Fungi</taxon>
        <taxon>Dikarya</taxon>
        <taxon>Ascomycota</taxon>
        <taxon>Pezizomycotina</taxon>
        <taxon>Dothideomycetes</taxon>
        <taxon>Dothideomycetes incertae sedis</taxon>
        <taxon>Coniosporium</taxon>
    </lineage>
</organism>
<sequence length="330" mass="36411">MTKFQPRSPQEEGDNDHTDEDRTVRGPPEQVTETLSDFEESPEAAQLLATADNFDQTSESDLGGAKSPFHDEGGEQQCSDSQLYYVYCLEDHADRWLSFAWSDSGSDESDGQSSVASETSTEDSDRQSSTASESESDTDELSTKQQGFTTTITHETVDGLAIRALHGLTGAQFVHLNVVESIIEQLTSEELRKVILRALQRCCSSGRVVHPDWRSLQGILDDLSTMSALPPDEKLTYEDIEAGGRFHLVENALRQMQDLRPDRTMSRVEEGIMDQVVVGLAGIGEAAFITFFVLRSPKSCQLLEPVWLAASSLELLAVQSVTALPLCWMI</sequence>